<dbReference type="Pfam" id="PF00172">
    <property type="entry name" value="Zn_clus"/>
    <property type="match status" value="1"/>
</dbReference>
<protein>
    <recommendedName>
        <fullName evidence="6">Zn(2)-C6 fungal-type domain-containing protein</fullName>
    </recommendedName>
</protein>
<dbReference type="InterPro" id="IPR001138">
    <property type="entry name" value="Zn2Cys6_DnaBD"/>
</dbReference>
<dbReference type="Proteomes" id="UP000244855">
    <property type="component" value="Unassembled WGS sequence"/>
</dbReference>
<reference evidence="7 8" key="1">
    <citation type="journal article" date="2018" name="Sci. Rep.">
        <title>Comparative genomics provides insights into the lifestyle and reveals functional heterogeneity of dark septate endophytic fungi.</title>
        <authorList>
            <person name="Knapp D.G."/>
            <person name="Nemeth J.B."/>
            <person name="Barry K."/>
            <person name="Hainaut M."/>
            <person name="Henrissat B."/>
            <person name="Johnson J."/>
            <person name="Kuo A."/>
            <person name="Lim J.H.P."/>
            <person name="Lipzen A."/>
            <person name="Nolan M."/>
            <person name="Ohm R.A."/>
            <person name="Tamas L."/>
            <person name="Grigoriev I.V."/>
            <person name="Spatafora J.W."/>
            <person name="Nagy L.G."/>
            <person name="Kovacs G.M."/>
        </authorList>
    </citation>
    <scope>NUCLEOTIDE SEQUENCE [LARGE SCALE GENOMIC DNA]</scope>
    <source>
        <strain evidence="7 8">DSE2036</strain>
    </source>
</reference>
<evidence type="ECO:0000256" key="1">
    <source>
        <dbReference type="ARBA" id="ARBA00004123"/>
    </source>
</evidence>
<sequence length="127" mass="14388">FCISLLSLNLQRNDPPPSSAISWRRRCGQSRVRSTVKLNVNFTHVLPLSRNLLTLCTIPRLERRVEPPRKRRKTKPDRISRACLSCRARKIRCNGAQPTCNNCTDSESPCAYASSLKDRLKTLVPGV</sequence>
<dbReference type="Gene3D" id="4.10.240.10">
    <property type="entry name" value="Zn(2)-C6 fungal-type DNA-binding domain"/>
    <property type="match status" value="1"/>
</dbReference>
<keyword evidence="2" id="KW-0805">Transcription regulation</keyword>
<gene>
    <name evidence="7" type="ORF">DM02DRAFT_575233</name>
</gene>
<dbReference type="PROSITE" id="PS00463">
    <property type="entry name" value="ZN2_CY6_FUNGAL_1"/>
    <property type="match status" value="1"/>
</dbReference>
<dbReference type="CDD" id="cd00067">
    <property type="entry name" value="GAL4"/>
    <property type="match status" value="1"/>
</dbReference>
<dbReference type="PROSITE" id="PS50048">
    <property type="entry name" value="ZN2_CY6_FUNGAL_2"/>
    <property type="match status" value="1"/>
</dbReference>
<dbReference type="GO" id="GO:0005634">
    <property type="term" value="C:nucleus"/>
    <property type="evidence" value="ECO:0007669"/>
    <property type="project" value="UniProtKB-SubCell"/>
</dbReference>
<dbReference type="OrthoDB" id="4685598at2759"/>
<evidence type="ECO:0000259" key="6">
    <source>
        <dbReference type="PROSITE" id="PS50048"/>
    </source>
</evidence>
<feature type="non-terminal residue" evidence="7">
    <location>
        <position position="127"/>
    </location>
</feature>
<feature type="non-terminal residue" evidence="7">
    <location>
        <position position="1"/>
    </location>
</feature>
<dbReference type="GO" id="GO:0045944">
    <property type="term" value="P:positive regulation of transcription by RNA polymerase II"/>
    <property type="evidence" value="ECO:0007669"/>
    <property type="project" value="TreeGrafter"/>
</dbReference>
<dbReference type="GO" id="GO:0008270">
    <property type="term" value="F:zinc ion binding"/>
    <property type="evidence" value="ECO:0007669"/>
    <property type="project" value="InterPro"/>
</dbReference>
<dbReference type="InterPro" id="IPR051711">
    <property type="entry name" value="Stress_Response_Reg"/>
</dbReference>
<dbReference type="InterPro" id="IPR036864">
    <property type="entry name" value="Zn2-C6_fun-type_DNA-bd_sf"/>
</dbReference>
<organism evidence="7 8">
    <name type="scientific">Periconia macrospinosa</name>
    <dbReference type="NCBI Taxonomy" id="97972"/>
    <lineage>
        <taxon>Eukaryota</taxon>
        <taxon>Fungi</taxon>
        <taxon>Dikarya</taxon>
        <taxon>Ascomycota</taxon>
        <taxon>Pezizomycotina</taxon>
        <taxon>Dothideomycetes</taxon>
        <taxon>Pleosporomycetidae</taxon>
        <taxon>Pleosporales</taxon>
        <taxon>Massarineae</taxon>
        <taxon>Periconiaceae</taxon>
        <taxon>Periconia</taxon>
    </lineage>
</organism>
<evidence type="ECO:0000256" key="5">
    <source>
        <dbReference type="ARBA" id="ARBA00023242"/>
    </source>
</evidence>
<name>A0A2V1D5K3_9PLEO</name>
<keyword evidence="8" id="KW-1185">Reference proteome</keyword>
<keyword evidence="5" id="KW-0539">Nucleus</keyword>
<dbReference type="GO" id="GO:0043565">
    <property type="term" value="F:sequence-specific DNA binding"/>
    <property type="evidence" value="ECO:0007669"/>
    <property type="project" value="TreeGrafter"/>
</dbReference>
<proteinExistence type="predicted"/>
<dbReference type="PANTHER" id="PTHR47540:SF2">
    <property type="entry name" value="ZN(II)2CYS6 TRANSCRIPTION FACTOR (EUROFUNG)"/>
    <property type="match status" value="1"/>
</dbReference>
<evidence type="ECO:0000256" key="3">
    <source>
        <dbReference type="ARBA" id="ARBA00023125"/>
    </source>
</evidence>
<dbReference type="EMBL" id="KZ805646">
    <property type="protein sequence ID" value="PVH92803.1"/>
    <property type="molecule type" value="Genomic_DNA"/>
</dbReference>
<accession>A0A2V1D5K3</accession>
<evidence type="ECO:0000256" key="4">
    <source>
        <dbReference type="ARBA" id="ARBA00023163"/>
    </source>
</evidence>
<dbReference type="PANTHER" id="PTHR47540">
    <property type="entry name" value="THIAMINE REPRESSIBLE GENES REGULATORY PROTEIN THI5"/>
    <property type="match status" value="1"/>
</dbReference>
<comment type="subcellular location">
    <subcellularLocation>
        <location evidence="1">Nucleus</location>
    </subcellularLocation>
</comment>
<keyword evidence="3" id="KW-0238">DNA-binding</keyword>
<dbReference type="SMART" id="SM00066">
    <property type="entry name" value="GAL4"/>
    <property type="match status" value="1"/>
</dbReference>
<evidence type="ECO:0000313" key="8">
    <source>
        <dbReference type="Proteomes" id="UP000244855"/>
    </source>
</evidence>
<dbReference type="GO" id="GO:0000981">
    <property type="term" value="F:DNA-binding transcription factor activity, RNA polymerase II-specific"/>
    <property type="evidence" value="ECO:0007669"/>
    <property type="project" value="InterPro"/>
</dbReference>
<evidence type="ECO:0000256" key="2">
    <source>
        <dbReference type="ARBA" id="ARBA00023015"/>
    </source>
</evidence>
<evidence type="ECO:0000313" key="7">
    <source>
        <dbReference type="EMBL" id="PVH92803.1"/>
    </source>
</evidence>
<dbReference type="AlphaFoldDB" id="A0A2V1D5K3"/>
<keyword evidence="4" id="KW-0804">Transcription</keyword>
<feature type="domain" description="Zn(2)-C6 fungal-type" evidence="6">
    <location>
        <begin position="82"/>
        <end position="112"/>
    </location>
</feature>
<dbReference type="SUPFAM" id="SSF57701">
    <property type="entry name" value="Zn2/Cys6 DNA-binding domain"/>
    <property type="match status" value="1"/>
</dbReference>